<sequence length="249" mass="27529">MDHLNEATQGKEHSEMSNNVSDPKGPPAKIARLEQNGSPLGRGRLGSTGAKMQGVPLKHSGHLMKSNLRKGKYSQAKSWKAASPVSTQHHLVERFRLTGTMLPVFCVVEHYENAIEYDCKEEHAEFVLVRKDMLFNQLIEMALLSLGYSHSSAAQAKGLIQVGKWNPVPLSYVTDAPDATVADMLQDVYHVVTLKIQLHSCPKLEDLPPEQWSHTTVRNALKDLLKDMNQSSLAKECPLSQVLSTAGPK</sequence>
<keyword evidence="2" id="KW-0832">Ubl conjugation</keyword>
<dbReference type="GO" id="GO:0005634">
    <property type="term" value="C:nucleus"/>
    <property type="evidence" value="ECO:0007669"/>
    <property type="project" value="UniProtKB-ARBA"/>
</dbReference>
<dbReference type="InterPro" id="IPR032355">
    <property type="entry name" value="CUTL"/>
</dbReference>
<feature type="domain" description="CMP" evidence="7">
    <location>
        <begin position="99"/>
        <end position="200"/>
    </location>
</feature>
<dbReference type="GO" id="GO:0000981">
    <property type="term" value="F:DNA-binding transcription factor activity, RNA polymerase II-specific"/>
    <property type="evidence" value="ECO:0007669"/>
    <property type="project" value="TreeGrafter"/>
</dbReference>
<dbReference type="AlphaFoldDB" id="A0A212CIK1"/>
<organism evidence="9 10">
    <name type="scientific">Cervus elaphus hippelaphus</name>
    <name type="common">European red deer</name>
    <dbReference type="NCBI Taxonomy" id="46360"/>
    <lineage>
        <taxon>Eukaryota</taxon>
        <taxon>Metazoa</taxon>
        <taxon>Chordata</taxon>
        <taxon>Craniata</taxon>
        <taxon>Vertebrata</taxon>
        <taxon>Euteleostomi</taxon>
        <taxon>Mammalia</taxon>
        <taxon>Eutheria</taxon>
        <taxon>Laurasiatheria</taxon>
        <taxon>Artiodactyla</taxon>
        <taxon>Ruminantia</taxon>
        <taxon>Pecora</taxon>
        <taxon>Cervidae</taxon>
        <taxon>Cervinae</taxon>
        <taxon>Cervus</taxon>
    </lineage>
</organism>
<evidence type="ECO:0000313" key="9">
    <source>
        <dbReference type="EMBL" id="OWK05847.1"/>
    </source>
</evidence>
<dbReference type="InterPro" id="IPR039673">
    <property type="entry name" value="SATB1/SATB2"/>
</dbReference>
<dbReference type="PROSITE" id="PS51982">
    <property type="entry name" value="CMP"/>
    <property type="match status" value="1"/>
</dbReference>
<dbReference type="FunFam" id="3.10.20.710:FF:000001">
    <property type="entry name" value="DNA-binding protein SATB"/>
    <property type="match status" value="1"/>
</dbReference>
<evidence type="ECO:0000259" key="7">
    <source>
        <dbReference type="PROSITE" id="PS51982"/>
    </source>
</evidence>
<dbReference type="EMBL" id="MKHE01000019">
    <property type="protein sequence ID" value="OWK05847.1"/>
    <property type="molecule type" value="Genomic_DNA"/>
</dbReference>
<keyword evidence="1" id="KW-0677">Repeat</keyword>
<dbReference type="Pfam" id="PF16534">
    <property type="entry name" value="ULD"/>
    <property type="match status" value="1"/>
</dbReference>
<evidence type="ECO:0000256" key="5">
    <source>
        <dbReference type="ARBA" id="ARBA00023242"/>
    </source>
</evidence>
<dbReference type="PROSITE" id="PS51983">
    <property type="entry name" value="CUTL"/>
    <property type="match status" value="1"/>
</dbReference>
<dbReference type="PANTHER" id="PTHR15116:SF14">
    <property type="entry name" value="DNA-BINDING PROTEIN SATB1"/>
    <property type="match status" value="1"/>
</dbReference>
<dbReference type="PANTHER" id="PTHR15116">
    <property type="entry name" value="DNA-BINDING PROTEIN SATB FAMILY MEMBER"/>
    <property type="match status" value="1"/>
</dbReference>
<evidence type="ECO:0000313" key="10">
    <source>
        <dbReference type="Proteomes" id="UP000242450"/>
    </source>
</evidence>
<dbReference type="GO" id="GO:0006338">
    <property type="term" value="P:chromatin remodeling"/>
    <property type="evidence" value="ECO:0007669"/>
    <property type="project" value="InterPro"/>
</dbReference>
<proteinExistence type="predicted"/>
<dbReference type="InterPro" id="IPR038216">
    <property type="entry name" value="SATB_CUTL_sf"/>
</dbReference>
<evidence type="ECO:0000256" key="4">
    <source>
        <dbReference type="ARBA" id="ARBA00023155"/>
    </source>
</evidence>
<evidence type="ECO:0000256" key="1">
    <source>
        <dbReference type="ARBA" id="ARBA00022737"/>
    </source>
</evidence>
<dbReference type="Gene3D" id="1.10.260.70">
    <property type="entry name" value="SATB, CULT domain"/>
    <property type="match status" value="1"/>
</dbReference>
<dbReference type="Gene3D" id="3.10.20.710">
    <property type="entry name" value="SATB, ubiquitin-like oligomerisation domain"/>
    <property type="match status" value="1"/>
</dbReference>
<feature type="domain" description="CUTL" evidence="8">
    <location>
        <begin position="203"/>
        <end position="249"/>
    </location>
</feature>
<feature type="compositionally biased region" description="Basic and acidic residues" evidence="6">
    <location>
        <begin position="1"/>
        <end position="15"/>
    </location>
</feature>
<keyword evidence="4" id="KW-0371">Homeobox</keyword>
<feature type="region of interest" description="Disordered" evidence="6">
    <location>
        <begin position="1"/>
        <end position="56"/>
    </location>
</feature>
<reference evidence="9 10" key="1">
    <citation type="journal article" date="2018" name="Mol. Genet. Genomics">
        <title>The red deer Cervus elaphus genome CerEla1.0: sequencing, annotating, genes, and chromosomes.</title>
        <authorList>
            <person name="Bana N.A."/>
            <person name="Nyiri A."/>
            <person name="Nagy J."/>
            <person name="Frank K."/>
            <person name="Nagy T."/>
            <person name="Steger V."/>
            <person name="Schiller M."/>
            <person name="Lakatos P."/>
            <person name="Sugar L."/>
            <person name="Horn P."/>
            <person name="Barta E."/>
            <person name="Orosz L."/>
        </authorList>
    </citation>
    <scope>NUCLEOTIDE SEQUENCE [LARGE SCALE GENOMIC DNA]</scope>
    <source>
        <strain evidence="9">Hungarian</strain>
    </source>
</reference>
<name>A0A212CIK1_CEREH</name>
<dbReference type="InterPro" id="IPR038224">
    <property type="entry name" value="SATB_ULD_sf"/>
</dbReference>
<dbReference type="InterPro" id="IPR032392">
    <property type="entry name" value="ULD"/>
</dbReference>
<dbReference type="Proteomes" id="UP000242450">
    <property type="component" value="Chromosome 19"/>
</dbReference>
<evidence type="ECO:0000259" key="8">
    <source>
        <dbReference type="PROSITE" id="PS51983"/>
    </source>
</evidence>
<keyword evidence="5" id="KW-0539">Nucleus</keyword>
<dbReference type="Pfam" id="PF16557">
    <property type="entry name" value="CUTL"/>
    <property type="match status" value="1"/>
</dbReference>
<accession>A0A212CIK1</accession>
<protein>
    <submittedName>
        <fullName evidence="9">SATB1</fullName>
    </submittedName>
</protein>
<comment type="caution">
    <text evidence="9">The sequence shown here is derived from an EMBL/GenBank/DDBJ whole genome shotgun (WGS) entry which is preliminary data.</text>
</comment>
<dbReference type="GO" id="GO:0000978">
    <property type="term" value="F:RNA polymerase II cis-regulatory region sequence-specific DNA binding"/>
    <property type="evidence" value="ECO:0007669"/>
    <property type="project" value="TreeGrafter"/>
</dbReference>
<dbReference type="CDD" id="cd11585">
    <property type="entry name" value="SATB1_N"/>
    <property type="match status" value="1"/>
</dbReference>
<evidence type="ECO:0000256" key="6">
    <source>
        <dbReference type="SAM" id="MobiDB-lite"/>
    </source>
</evidence>
<dbReference type="OrthoDB" id="10052721at2759"/>
<dbReference type="FunFam" id="1.10.260.70:FF:000001">
    <property type="entry name" value="DNA-binding protein SATB"/>
    <property type="match status" value="1"/>
</dbReference>
<gene>
    <name evidence="9" type="ORF">Celaphus_00012760</name>
</gene>
<evidence type="ECO:0000256" key="3">
    <source>
        <dbReference type="ARBA" id="ARBA00023125"/>
    </source>
</evidence>
<keyword evidence="3" id="KW-0238">DNA-binding</keyword>
<keyword evidence="10" id="KW-1185">Reference proteome</keyword>
<evidence type="ECO:0000256" key="2">
    <source>
        <dbReference type="ARBA" id="ARBA00022843"/>
    </source>
</evidence>